<dbReference type="NCBIfam" id="NF008035">
    <property type="entry name" value="PRK10767.1"/>
    <property type="match status" value="1"/>
</dbReference>
<keyword evidence="8" id="KW-0235">DNA replication</keyword>
<comment type="caution">
    <text evidence="12">The sequence shown here is derived from an EMBL/GenBank/DDBJ whole genome shotgun (WGS) entry which is preliminary data.</text>
</comment>
<comment type="domain">
    <text evidence="8">The J domain is necessary and sufficient to stimulate DnaK ATPase activity. Zinc center 1 plays an important role in the autonomous, DnaK-independent chaperone activity of DnaJ. Zinc center 2 is essential for interaction with DnaK and for DnaJ activity.</text>
</comment>
<evidence type="ECO:0000256" key="6">
    <source>
        <dbReference type="ARBA" id="ARBA00061004"/>
    </source>
</evidence>
<feature type="repeat" description="CXXCXGXG motif" evidence="8">
    <location>
        <begin position="206"/>
        <end position="213"/>
    </location>
</feature>
<dbReference type="GO" id="GO:0005737">
    <property type="term" value="C:cytoplasm"/>
    <property type="evidence" value="ECO:0007669"/>
    <property type="project" value="UniProtKB-SubCell"/>
</dbReference>
<dbReference type="PANTHER" id="PTHR43096:SF52">
    <property type="entry name" value="DNAJ HOMOLOG 1, MITOCHONDRIAL-RELATED"/>
    <property type="match status" value="1"/>
</dbReference>
<dbReference type="PATRIC" id="fig|1618650.3.peg.482"/>
<dbReference type="PROSITE" id="PS51188">
    <property type="entry name" value="ZF_CR"/>
    <property type="match status" value="1"/>
</dbReference>
<dbReference type="SUPFAM" id="SSF49493">
    <property type="entry name" value="HSP40/DnaJ peptide-binding domain"/>
    <property type="match status" value="2"/>
</dbReference>
<dbReference type="InterPro" id="IPR001623">
    <property type="entry name" value="DnaJ_domain"/>
</dbReference>
<sequence length="358" mass="39058">MAKDYYKILEVGKNATADEIKKAFRKKAHEHHPDKGNGNAEKFKEVNEAYQVLGNEQKRKQYDQFGTNFEGAQGFNWSDFSKQGGFRPGGFNINLDDLGDIFGDLFGGQARGQSRQARGADIEAAVSITLEEAVFGSEKTFDITKNLVCEKCQGSGAEPGTRISRCQTCNGSGQVNRTQSTFFGAFRTAAICEACGGEGKRPEKDCSQCRGRGIARGRERLKVKIPAGMASGETIKLTGKGEAGLKGSRSGDLYIQVRVLPHQSFRREGDNLYTTKRIKFTAASLGDKVQVETLDGRVALKIPAGTPSGSQFVIKGKGSARLHGRGWGDLVVEVKVEVPKNLSRKQKKLLEELAKENL</sequence>
<evidence type="ECO:0000256" key="1">
    <source>
        <dbReference type="ARBA" id="ARBA00022723"/>
    </source>
</evidence>
<keyword evidence="5 8" id="KW-0143">Chaperone</keyword>
<evidence type="ECO:0000256" key="5">
    <source>
        <dbReference type="ARBA" id="ARBA00023186"/>
    </source>
</evidence>
<feature type="binding site" evidence="8">
    <location>
        <position position="169"/>
    </location>
    <ligand>
        <name>Zn(2+)</name>
        <dbReference type="ChEBI" id="CHEBI:29105"/>
        <label>2</label>
    </ligand>
</feature>
<dbReference type="AlphaFoldDB" id="A0A0G1XWE1"/>
<keyword evidence="2 8" id="KW-0677">Repeat</keyword>
<dbReference type="InterPro" id="IPR018253">
    <property type="entry name" value="DnaJ_domain_CS"/>
</dbReference>
<dbReference type="CDD" id="cd06257">
    <property type="entry name" value="DnaJ"/>
    <property type="match status" value="1"/>
</dbReference>
<dbReference type="FunFam" id="2.10.230.10:FF:000002">
    <property type="entry name" value="Molecular chaperone DnaJ"/>
    <property type="match status" value="1"/>
</dbReference>
<dbReference type="GO" id="GO:0031072">
    <property type="term" value="F:heat shock protein binding"/>
    <property type="evidence" value="ECO:0007669"/>
    <property type="project" value="InterPro"/>
</dbReference>
<dbReference type="InterPro" id="IPR036410">
    <property type="entry name" value="HSP_DnaJ_Cys-rich_dom_sf"/>
</dbReference>
<evidence type="ECO:0000313" key="12">
    <source>
        <dbReference type="EMBL" id="KKW35225.1"/>
    </source>
</evidence>
<dbReference type="PROSITE" id="PS00636">
    <property type="entry name" value="DNAJ_1"/>
    <property type="match status" value="1"/>
</dbReference>
<dbReference type="InterPro" id="IPR001305">
    <property type="entry name" value="HSP_DnaJ_Cys-rich_dom"/>
</dbReference>
<keyword evidence="8" id="KW-0963">Cytoplasm</keyword>
<dbReference type="CDD" id="cd10747">
    <property type="entry name" value="DnaJ_C"/>
    <property type="match status" value="1"/>
</dbReference>
<dbReference type="PROSITE" id="PS50076">
    <property type="entry name" value="DNAJ_2"/>
    <property type="match status" value="1"/>
</dbReference>
<dbReference type="Gene3D" id="2.60.260.20">
    <property type="entry name" value="Urease metallochaperone UreE, N-terminal domain"/>
    <property type="match status" value="2"/>
</dbReference>
<dbReference type="GO" id="GO:0005524">
    <property type="term" value="F:ATP binding"/>
    <property type="evidence" value="ECO:0007669"/>
    <property type="project" value="InterPro"/>
</dbReference>
<dbReference type="NCBIfam" id="TIGR02349">
    <property type="entry name" value="DnaJ_bact"/>
    <property type="match status" value="1"/>
</dbReference>
<evidence type="ECO:0000256" key="4">
    <source>
        <dbReference type="ARBA" id="ARBA00022833"/>
    </source>
</evidence>
<evidence type="ECO:0000313" key="13">
    <source>
        <dbReference type="Proteomes" id="UP000034290"/>
    </source>
</evidence>
<dbReference type="Gene3D" id="1.10.287.110">
    <property type="entry name" value="DnaJ domain"/>
    <property type="match status" value="1"/>
</dbReference>
<evidence type="ECO:0000259" key="10">
    <source>
        <dbReference type="PROSITE" id="PS50076"/>
    </source>
</evidence>
<dbReference type="PANTHER" id="PTHR43096">
    <property type="entry name" value="DNAJ HOMOLOG 1, MITOCHONDRIAL-RELATED"/>
    <property type="match status" value="1"/>
</dbReference>
<comment type="function">
    <text evidence="8">Participates actively in the response to hyperosmotic and heat shock by preventing the aggregation of stress-denatured proteins and by disaggregating proteins, also in an autonomous, DnaK-independent fashion. Unfolded proteins bind initially to DnaJ; upon interaction with the DnaJ-bound protein, DnaK hydrolyzes its bound ATP, resulting in the formation of a stable complex. GrpE releases ADP from DnaK; ATP binding to DnaK triggers the release of the substrate protein, thus completing the reaction cycle. Several rounds of ATP-dependent interactions between DnaJ, DnaK and GrpE are required for fully efficient folding. Also involved, together with DnaK and GrpE, in the DNA replication of plasmids through activation of initiation proteins.</text>
</comment>
<evidence type="ECO:0000256" key="3">
    <source>
        <dbReference type="ARBA" id="ARBA00022771"/>
    </source>
</evidence>
<dbReference type="GO" id="GO:0042026">
    <property type="term" value="P:protein refolding"/>
    <property type="evidence" value="ECO:0007669"/>
    <property type="project" value="TreeGrafter"/>
</dbReference>
<dbReference type="GO" id="GO:0006260">
    <property type="term" value="P:DNA replication"/>
    <property type="evidence" value="ECO:0007669"/>
    <property type="project" value="UniProtKB-KW"/>
</dbReference>
<comment type="cofactor">
    <cofactor evidence="8">
        <name>Zn(2+)</name>
        <dbReference type="ChEBI" id="CHEBI:29105"/>
    </cofactor>
    <text evidence="8">Binds 2 Zn(2+) ions per monomer.</text>
</comment>
<organism evidence="12 13">
    <name type="scientific">Candidatus Giovannonibacteria bacterium GW2011_GWA2_53_7</name>
    <dbReference type="NCBI Taxonomy" id="1618650"/>
    <lineage>
        <taxon>Bacteria</taxon>
        <taxon>Candidatus Giovannoniibacteriota</taxon>
    </lineage>
</organism>
<evidence type="ECO:0000256" key="9">
    <source>
        <dbReference type="PROSITE-ProRule" id="PRU00546"/>
    </source>
</evidence>
<dbReference type="HAMAP" id="MF_01152">
    <property type="entry name" value="DnaJ"/>
    <property type="match status" value="1"/>
</dbReference>
<dbReference type="FunFam" id="2.60.260.20:FF:000005">
    <property type="entry name" value="Chaperone protein dnaJ 1, mitochondrial"/>
    <property type="match status" value="1"/>
</dbReference>
<comment type="subunit">
    <text evidence="8">Homodimer.</text>
</comment>
<feature type="domain" description="J" evidence="10">
    <location>
        <begin position="4"/>
        <end position="66"/>
    </location>
</feature>
<dbReference type="Gene3D" id="2.10.230.10">
    <property type="entry name" value="Heat shock protein DnaJ, cysteine-rich domain"/>
    <property type="match status" value="1"/>
</dbReference>
<reference evidence="12 13" key="1">
    <citation type="journal article" date="2015" name="Nature">
        <title>rRNA introns, odd ribosomes, and small enigmatic genomes across a large radiation of phyla.</title>
        <authorList>
            <person name="Brown C.T."/>
            <person name="Hug L.A."/>
            <person name="Thomas B.C."/>
            <person name="Sharon I."/>
            <person name="Castelle C.J."/>
            <person name="Singh A."/>
            <person name="Wilkins M.J."/>
            <person name="Williams K.H."/>
            <person name="Banfield J.F."/>
        </authorList>
    </citation>
    <scope>NUCLEOTIDE SEQUENCE [LARGE SCALE GENOMIC DNA]</scope>
</reference>
<dbReference type="InterPro" id="IPR036869">
    <property type="entry name" value="J_dom_sf"/>
</dbReference>
<feature type="binding site" evidence="8">
    <location>
        <position position="152"/>
    </location>
    <ligand>
        <name>Zn(2+)</name>
        <dbReference type="ChEBI" id="CHEBI:29105"/>
        <label>1</label>
    </ligand>
</feature>
<dbReference type="EMBL" id="LCRM01000049">
    <property type="protein sequence ID" value="KKW35225.1"/>
    <property type="molecule type" value="Genomic_DNA"/>
</dbReference>
<dbReference type="InterPro" id="IPR008971">
    <property type="entry name" value="HSP40/DnaJ_pept-bd"/>
</dbReference>
<dbReference type="InterPro" id="IPR002939">
    <property type="entry name" value="DnaJ_C"/>
</dbReference>
<dbReference type="SUPFAM" id="SSF46565">
    <property type="entry name" value="Chaperone J-domain"/>
    <property type="match status" value="1"/>
</dbReference>
<dbReference type="GO" id="GO:0008270">
    <property type="term" value="F:zinc ion binding"/>
    <property type="evidence" value="ECO:0007669"/>
    <property type="project" value="UniProtKB-UniRule"/>
</dbReference>
<dbReference type="Pfam" id="PF00226">
    <property type="entry name" value="DnaJ"/>
    <property type="match status" value="1"/>
</dbReference>
<keyword evidence="1 8" id="KW-0479">Metal-binding</keyword>
<accession>A0A0G1XWE1</accession>
<evidence type="ECO:0000259" key="11">
    <source>
        <dbReference type="PROSITE" id="PS51188"/>
    </source>
</evidence>
<keyword evidence="3 8" id="KW-0863">Zinc-finger</keyword>
<comment type="subcellular location">
    <subcellularLocation>
        <location evidence="8">Cytoplasm</location>
    </subcellularLocation>
</comment>
<feature type="zinc finger region" description="CR-type" evidence="9">
    <location>
        <begin position="136"/>
        <end position="218"/>
    </location>
</feature>
<feature type="repeat" description="CXXCXGXG motif" evidence="8">
    <location>
        <begin position="166"/>
        <end position="173"/>
    </location>
</feature>
<comment type="similarity">
    <text evidence="6 8">Belongs to the DnaJ family.</text>
</comment>
<dbReference type="Proteomes" id="UP000034290">
    <property type="component" value="Unassembled WGS sequence"/>
</dbReference>
<feature type="repeat" description="CXXCXGXG motif" evidence="8">
    <location>
        <begin position="149"/>
        <end position="156"/>
    </location>
</feature>
<feature type="binding site" evidence="8">
    <location>
        <position position="209"/>
    </location>
    <ligand>
        <name>Zn(2+)</name>
        <dbReference type="ChEBI" id="CHEBI:29105"/>
        <label>1</label>
    </ligand>
</feature>
<dbReference type="InterPro" id="IPR012724">
    <property type="entry name" value="DnaJ"/>
</dbReference>
<dbReference type="GO" id="GO:0051082">
    <property type="term" value="F:unfolded protein binding"/>
    <property type="evidence" value="ECO:0007669"/>
    <property type="project" value="UniProtKB-UniRule"/>
</dbReference>
<evidence type="ECO:0000256" key="8">
    <source>
        <dbReference type="HAMAP-Rule" id="MF_01152"/>
    </source>
</evidence>
<dbReference type="CDD" id="cd10719">
    <property type="entry name" value="DnaJ_zf"/>
    <property type="match status" value="1"/>
</dbReference>
<dbReference type="Pfam" id="PF01556">
    <property type="entry name" value="DnaJ_C"/>
    <property type="match status" value="1"/>
</dbReference>
<feature type="domain" description="CR-type" evidence="11">
    <location>
        <begin position="136"/>
        <end position="218"/>
    </location>
</feature>
<name>A0A0G1XWE1_9BACT</name>
<feature type="repeat" description="CXXCXGXG motif" evidence="8">
    <location>
        <begin position="192"/>
        <end position="199"/>
    </location>
</feature>
<feature type="binding site" evidence="8">
    <location>
        <position position="192"/>
    </location>
    <ligand>
        <name>Zn(2+)</name>
        <dbReference type="ChEBI" id="CHEBI:29105"/>
        <label>2</label>
    </ligand>
</feature>
<feature type="binding site" evidence="8">
    <location>
        <position position="206"/>
    </location>
    <ligand>
        <name>Zn(2+)</name>
        <dbReference type="ChEBI" id="CHEBI:29105"/>
        <label>1</label>
    </ligand>
</feature>
<evidence type="ECO:0000256" key="7">
    <source>
        <dbReference type="ARBA" id="ARBA00067609"/>
    </source>
</evidence>
<feature type="binding site" evidence="8">
    <location>
        <position position="166"/>
    </location>
    <ligand>
        <name>Zn(2+)</name>
        <dbReference type="ChEBI" id="CHEBI:29105"/>
        <label>2</label>
    </ligand>
</feature>
<proteinExistence type="inferred from homology"/>
<feature type="binding site" evidence="8">
    <location>
        <position position="195"/>
    </location>
    <ligand>
        <name>Zn(2+)</name>
        <dbReference type="ChEBI" id="CHEBI:29105"/>
        <label>2</label>
    </ligand>
</feature>
<protein>
    <recommendedName>
        <fullName evidence="7 8">Chaperone protein DnaJ</fullName>
    </recommendedName>
</protein>
<dbReference type="PRINTS" id="PR00625">
    <property type="entry name" value="JDOMAIN"/>
</dbReference>
<dbReference type="SUPFAM" id="SSF57938">
    <property type="entry name" value="DnaJ/Hsp40 cysteine-rich domain"/>
    <property type="match status" value="1"/>
</dbReference>
<evidence type="ECO:0000256" key="2">
    <source>
        <dbReference type="ARBA" id="ARBA00022737"/>
    </source>
</evidence>
<dbReference type="Pfam" id="PF00684">
    <property type="entry name" value="DnaJ_CXXCXGXG"/>
    <property type="match status" value="1"/>
</dbReference>
<feature type="binding site" evidence="8">
    <location>
        <position position="149"/>
    </location>
    <ligand>
        <name>Zn(2+)</name>
        <dbReference type="ChEBI" id="CHEBI:29105"/>
        <label>1</label>
    </ligand>
</feature>
<gene>
    <name evidence="8" type="primary">dnaJ</name>
    <name evidence="12" type="ORF">UY81_C0049G0011</name>
</gene>
<dbReference type="SMART" id="SM00271">
    <property type="entry name" value="DnaJ"/>
    <property type="match status" value="1"/>
</dbReference>
<keyword evidence="8" id="KW-0346">Stress response</keyword>
<dbReference type="GO" id="GO:0009408">
    <property type="term" value="P:response to heat"/>
    <property type="evidence" value="ECO:0007669"/>
    <property type="project" value="InterPro"/>
</dbReference>
<keyword evidence="4 8" id="KW-0862">Zinc</keyword>